<keyword evidence="1" id="KW-1133">Transmembrane helix</keyword>
<feature type="transmembrane region" description="Helical" evidence="1">
    <location>
        <begin position="120"/>
        <end position="142"/>
    </location>
</feature>
<dbReference type="SUPFAM" id="SSF103473">
    <property type="entry name" value="MFS general substrate transporter"/>
    <property type="match status" value="1"/>
</dbReference>
<sequence>MIWSSVSLAKLSPLPFSVKVFYGVGELAAAVPASLSAFFVLYFFTTVAGLSPALAGSVLLFGRVWDAINDPIIGWLSDRTQSPLGRRFPWMLGGVIPLAICSVLLWVVPPFSTQMGVFAYYIVLSIFAFAAFTAVQLPYTALAAELADDYDERTDLIGMKSAFSIGASILALVMAQIVFARVADPARQYALLGMLSASLALVVIGICVAGTYRRYWQVQRGRPSLTGGVAPPALLNQLRTVFRNDAFRQVLGLYLCGWMSVQVTAAMLPYFVGAWMGLPATHFAQMALAVQGTAIAMLWGWDWVAKRTDKRTVFLLGAPLAAIALGCLATVQPGQVVWMYTLGVIAGMGVATLYMVPFAMLPDVIDLDELNTGLRREGLYFSALVFLQKLGLALALFVSGQLLSWTGYAASATAQPAAALTAIRLLIGPLPALLLAGGLWFCYRYPISRDRHQQILLALQQQRQQRFDKEANLGSDAVPGG</sequence>
<feature type="transmembrane region" description="Helical" evidence="1">
    <location>
        <begin position="189"/>
        <end position="212"/>
    </location>
</feature>
<feature type="transmembrane region" description="Helical" evidence="1">
    <location>
        <begin position="378"/>
        <end position="398"/>
    </location>
</feature>
<dbReference type="AlphaFoldDB" id="A0A1U7J6G1"/>
<reference evidence="2 3" key="1">
    <citation type="submission" date="2016-11" db="EMBL/GenBank/DDBJ databases">
        <title>Draft Genome Sequences of Nine Cyanobacterial Strains from Diverse Habitats.</title>
        <authorList>
            <person name="Zhu T."/>
            <person name="Hou S."/>
            <person name="Lu X."/>
            <person name="Hess W.R."/>
        </authorList>
    </citation>
    <scope>NUCLEOTIDE SEQUENCE [LARGE SCALE GENOMIC DNA]</scope>
    <source>
        <strain evidence="2 3">NIES-30</strain>
    </source>
</reference>
<feature type="transmembrane region" description="Helical" evidence="1">
    <location>
        <begin position="337"/>
        <end position="357"/>
    </location>
</feature>
<feature type="transmembrane region" description="Helical" evidence="1">
    <location>
        <begin position="283"/>
        <end position="301"/>
    </location>
</feature>
<proteinExistence type="predicted"/>
<feature type="transmembrane region" description="Helical" evidence="1">
    <location>
        <begin position="50"/>
        <end position="68"/>
    </location>
</feature>
<keyword evidence="1" id="KW-0472">Membrane</keyword>
<comment type="caution">
    <text evidence="2">The sequence shown here is derived from an EMBL/GenBank/DDBJ whole genome shotgun (WGS) entry which is preliminary data.</text>
</comment>
<feature type="transmembrane region" description="Helical" evidence="1">
    <location>
        <begin position="313"/>
        <end position="331"/>
    </location>
</feature>
<feature type="transmembrane region" description="Helical" evidence="1">
    <location>
        <begin position="162"/>
        <end position="183"/>
    </location>
</feature>
<feature type="transmembrane region" description="Helical" evidence="1">
    <location>
        <begin position="418"/>
        <end position="443"/>
    </location>
</feature>
<dbReference type="GO" id="GO:0005886">
    <property type="term" value="C:plasma membrane"/>
    <property type="evidence" value="ECO:0007669"/>
    <property type="project" value="TreeGrafter"/>
</dbReference>
<dbReference type="Gene3D" id="1.20.1250.20">
    <property type="entry name" value="MFS general substrate transporter like domains"/>
    <property type="match status" value="1"/>
</dbReference>
<dbReference type="InterPro" id="IPR036259">
    <property type="entry name" value="MFS_trans_sf"/>
</dbReference>
<dbReference type="Proteomes" id="UP000185557">
    <property type="component" value="Unassembled WGS sequence"/>
</dbReference>
<dbReference type="EMBL" id="MRCG01000006">
    <property type="protein sequence ID" value="OKH48512.1"/>
    <property type="molecule type" value="Genomic_DNA"/>
</dbReference>
<name>A0A1U7J6G1_9CYAN</name>
<feature type="transmembrane region" description="Helical" evidence="1">
    <location>
        <begin position="88"/>
        <end position="108"/>
    </location>
</feature>
<dbReference type="PANTHER" id="PTHR11328:SF24">
    <property type="entry name" value="MAJOR FACILITATOR SUPERFAMILY (MFS) PROFILE DOMAIN-CONTAINING PROTEIN"/>
    <property type="match status" value="1"/>
</dbReference>
<dbReference type="CDD" id="cd17332">
    <property type="entry name" value="MFS_MelB_like"/>
    <property type="match status" value="1"/>
</dbReference>
<dbReference type="PANTHER" id="PTHR11328">
    <property type="entry name" value="MAJOR FACILITATOR SUPERFAMILY DOMAIN-CONTAINING PROTEIN"/>
    <property type="match status" value="1"/>
</dbReference>
<dbReference type="GO" id="GO:0015293">
    <property type="term" value="F:symporter activity"/>
    <property type="evidence" value="ECO:0007669"/>
    <property type="project" value="InterPro"/>
</dbReference>
<evidence type="ECO:0000256" key="1">
    <source>
        <dbReference type="SAM" id="Phobius"/>
    </source>
</evidence>
<dbReference type="InterPro" id="IPR039672">
    <property type="entry name" value="MFS_2"/>
</dbReference>
<feature type="transmembrane region" description="Helical" evidence="1">
    <location>
        <begin position="251"/>
        <end position="271"/>
    </location>
</feature>
<protein>
    <submittedName>
        <fullName evidence="2">MFS transporter</fullName>
    </submittedName>
</protein>
<accession>A0A1U7J6G1</accession>
<dbReference type="GO" id="GO:0008643">
    <property type="term" value="P:carbohydrate transport"/>
    <property type="evidence" value="ECO:0007669"/>
    <property type="project" value="InterPro"/>
</dbReference>
<keyword evidence="3" id="KW-1185">Reference proteome</keyword>
<organism evidence="2 3">
    <name type="scientific">Phormidium tenue NIES-30</name>
    <dbReference type="NCBI Taxonomy" id="549789"/>
    <lineage>
        <taxon>Bacteria</taxon>
        <taxon>Bacillati</taxon>
        <taxon>Cyanobacteriota</taxon>
        <taxon>Cyanophyceae</taxon>
        <taxon>Oscillatoriophycideae</taxon>
        <taxon>Oscillatoriales</taxon>
        <taxon>Oscillatoriaceae</taxon>
        <taxon>Phormidium</taxon>
    </lineage>
</organism>
<dbReference type="Pfam" id="PF13347">
    <property type="entry name" value="MFS_2"/>
    <property type="match status" value="1"/>
</dbReference>
<gene>
    <name evidence="2" type="ORF">NIES30_10675</name>
</gene>
<evidence type="ECO:0000313" key="2">
    <source>
        <dbReference type="EMBL" id="OKH48512.1"/>
    </source>
</evidence>
<evidence type="ECO:0000313" key="3">
    <source>
        <dbReference type="Proteomes" id="UP000185557"/>
    </source>
</evidence>
<keyword evidence="1" id="KW-0812">Transmembrane</keyword>
<dbReference type="STRING" id="549789.NIES30_10675"/>